<protein>
    <recommendedName>
        <fullName evidence="2">Thiolase N-terminal domain-containing protein</fullName>
    </recommendedName>
</protein>
<dbReference type="SUPFAM" id="SSF53901">
    <property type="entry name" value="Thiolase-like"/>
    <property type="match status" value="1"/>
</dbReference>
<dbReference type="InterPro" id="IPR016039">
    <property type="entry name" value="Thiolase-like"/>
</dbReference>
<dbReference type="AlphaFoldDB" id="A0A382ETP3"/>
<evidence type="ECO:0000256" key="1">
    <source>
        <dbReference type="ARBA" id="ARBA00022679"/>
    </source>
</evidence>
<name>A0A382ETP3_9ZZZZ</name>
<dbReference type="EMBL" id="UINC01046323">
    <property type="protein sequence ID" value="SVB54186.1"/>
    <property type="molecule type" value="Genomic_DNA"/>
</dbReference>
<dbReference type="Pfam" id="PF00108">
    <property type="entry name" value="Thiolase_N"/>
    <property type="match status" value="1"/>
</dbReference>
<dbReference type="PANTHER" id="PTHR43365:SF1">
    <property type="entry name" value="ACETYL-COA C-ACYLTRANSFERASE"/>
    <property type="match status" value="1"/>
</dbReference>
<dbReference type="InterPro" id="IPR020615">
    <property type="entry name" value="Thiolase_acyl_enz_int_AS"/>
</dbReference>
<evidence type="ECO:0000313" key="3">
    <source>
        <dbReference type="EMBL" id="SVB54186.1"/>
    </source>
</evidence>
<dbReference type="GO" id="GO:0016747">
    <property type="term" value="F:acyltransferase activity, transferring groups other than amino-acyl groups"/>
    <property type="evidence" value="ECO:0007669"/>
    <property type="project" value="InterPro"/>
</dbReference>
<sequence length="135" mass="14080">MRDVVIIDAIRSPIGKFGGALSTVRPDDLLADILKGLVDRTGIDPDQVEDVVVGCGNQAGEDNRNVARMAVLLAGFPKEIGGITVNRNCASGLDAVNLAAKSIIAEEGDIYIAGGVESMSRAPYSIPKPAQQSSM</sequence>
<evidence type="ECO:0000259" key="2">
    <source>
        <dbReference type="Pfam" id="PF00108"/>
    </source>
</evidence>
<proteinExistence type="predicted"/>
<accession>A0A382ETP3</accession>
<gene>
    <name evidence="3" type="ORF">METZ01_LOCUS207040</name>
</gene>
<keyword evidence="1" id="KW-0808">Transferase</keyword>
<organism evidence="3">
    <name type="scientific">marine metagenome</name>
    <dbReference type="NCBI Taxonomy" id="408172"/>
    <lineage>
        <taxon>unclassified sequences</taxon>
        <taxon>metagenomes</taxon>
        <taxon>ecological metagenomes</taxon>
    </lineage>
</organism>
<feature type="non-terminal residue" evidence="3">
    <location>
        <position position="135"/>
    </location>
</feature>
<reference evidence="3" key="1">
    <citation type="submission" date="2018-05" db="EMBL/GenBank/DDBJ databases">
        <authorList>
            <person name="Lanie J.A."/>
            <person name="Ng W.-L."/>
            <person name="Kazmierczak K.M."/>
            <person name="Andrzejewski T.M."/>
            <person name="Davidsen T.M."/>
            <person name="Wayne K.J."/>
            <person name="Tettelin H."/>
            <person name="Glass J.I."/>
            <person name="Rusch D."/>
            <person name="Podicherti R."/>
            <person name="Tsui H.-C.T."/>
            <person name="Winkler M.E."/>
        </authorList>
    </citation>
    <scope>NUCLEOTIDE SEQUENCE</scope>
</reference>
<dbReference type="InterPro" id="IPR020616">
    <property type="entry name" value="Thiolase_N"/>
</dbReference>
<dbReference type="PANTHER" id="PTHR43365">
    <property type="entry name" value="BLR7806 PROTEIN"/>
    <property type="match status" value="1"/>
</dbReference>
<feature type="domain" description="Thiolase N-terminal" evidence="2">
    <location>
        <begin position="4"/>
        <end position="127"/>
    </location>
</feature>
<dbReference type="Gene3D" id="3.40.47.10">
    <property type="match status" value="1"/>
</dbReference>
<dbReference type="PROSITE" id="PS00098">
    <property type="entry name" value="THIOLASE_1"/>
    <property type="match status" value="1"/>
</dbReference>